<dbReference type="InterPro" id="IPR000550">
    <property type="entry name" value="Hppk"/>
</dbReference>
<keyword evidence="5" id="KW-0808">Transferase</keyword>
<dbReference type="GO" id="GO:0046656">
    <property type="term" value="P:folic acid biosynthetic process"/>
    <property type="evidence" value="ECO:0007669"/>
    <property type="project" value="UniProtKB-KW"/>
</dbReference>
<keyword evidence="8" id="KW-0067">ATP-binding</keyword>
<comment type="pathway">
    <text evidence="1">Cofactor biosynthesis; tetrahydrofolate biosynthesis; 2-amino-4-hydroxy-6-hydroxymethyl-7,8-dihydropteridine diphosphate from 7,8-dihydroneopterin triphosphate: step 4/4.</text>
</comment>
<evidence type="ECO:0000256" key="11">
    <source>
        <dbReference type="ARBA" id="ARBA00029766"/>
    </source>
</evidence>
<protein>
    <recommendedName>
        <fullName evidence="4">2-amino-4-hydroxy-6-hydroxymethyldihydropteridine pyrophosphokinase</fullName>
        <ecNumber evidence="3">2.7.6.3</ecNumber>
    </recommendedName>
    <alternativeName>
        <fullName evidence="11">6-hydroxymethyl-7,8-dihydropterin pyrophosphokinase</fullName>
    </alternativeName>
    <alternativeName>
        <fullName evidence="12">7,8-dihydro-6-hydroxymethylpterin-pyrophosphokinase</fullName>
    </alternativeName>
</protein>
<dbReference type="SUPFAM" id="SSF55083">
    <property type="entry name" value="6-hydroxymethyl-7,8-dihydropterin pyrophosphokinase, HPPK"/>
    <property type="match status" value="1"/>
</dbReference>
<keyword evidence="7 14" id="KW-0418">Kinase</keyword>
<dbReference type="GO" id="GO:0005524">
    <property type="term" value="F:ATP binding"/>
    <property type="evidence" value="ECO:0007669"/>
    <property type="project" value="UniProtKB-KW"/>
</dbReference>
<dbReference type="PANTHER" id="PTHR43071:SF1">
    <property type="entry name" value="2-AMINO-4-HYDROXY-6-HYDROXYMETHYLDIHYDROPTERIDINE PYROPHOSPHOKINASE"/>
    <property type="match status" value="1"/>
</dbReference>
<dbReference type="InterPro" id="IPR035907">
    <property type="entry name" value="Hppk_sf"/>
</dbReference>
<evidence type="ECO:0000256" key="3">
    <source>
        <dbReference type="ARBA" id="ARBA00013253"/>
    </source>
</evidence>
<accession>A0A2K0XJH9</accession>
<dbReference type="GO" id="GO:0003848">
    <property type="term" value="F:2-amino-4-hydroxy-6-hydroxymethyldihydropteridine diphosphokinase activity"/>
    <property type="evidence" value="ECO:0007669"/>
    <property type="project" value="UniProtKB-EC"/>
</dbReference>
<evidence type="ECO:0000256" key="9">
    <source>
        <dbReference type="ARBA" id="ARBA00022909"/>
    </source>
</evidence>
<evidence type="ECO:0000256" key="8">
    <source>
        <dbReference type="ARBA" id="ARBA00022840"/>
    </source>
</evidence>
<evidence type="ECO:0000256" key="1">
    <source>
        <dbReference type="ARBA" id="ARBA00005051"/>
    </source>
</evidence>
<evidence type="ECO:0000256" key="2">
    <source>
        <dbReference type="ARBA" id="ARBA00005810"/>
    </source>
</evidence>
<proteinExistence type="inferred from homology"/>
<sequence length="136" mass="16014">MCLIIISIFANMSDKQTLLIALGTNVNQKQNIQKAMELLRKTWHDILFTKSKWTKPIGMDTDLFYNCLAYTKVDEDLSQVQQILKNIEKACGNTETDRAHQKIQMDIDILMFGTRKLHEQDWQRSYIQELIQEIDY</sequence>
<dbReference type="PANTHER" id="PTHR43071">
    <property type="entry name" value="2-AMINO-4-HYDROXY-6-HYDROXYMETHYLDIHYDROPTERIDINE PYROPHOSPHOKINASE"/>
    <property type="match status" value="1"/>
</dbReference>
<evidence type="ECO:0000256" key="10">
    <source>
        <dbReference type="ARBA" id="ARBA00029409"/>
    </source>
</evidence>
<evidence type="ECO:0000256" key="12">
    <source>
        <dbReference type="ARBA" id="ARBA00033413"/>
    </source>
</evidence>
<dbReference type="Gene3D" id="3.30.70.560">
    <property type="entry name" value="7,8-Dihydro-6-hydroxymethylpterin-pyrophosphokinase HPPK"/>
    <property type="match status" value="1"/>
</dbReference>
<reference evidence="14 15" key="1">
    <citation type="submission" date="2017-03" db="EMBL/GenBank/DDBJ databases">
        <authorList>
            <person name="Afonso C.L."/>
            <person name="Miller P.J."/>
            <person name="Scott M.A."/>
            <person name="Spackman E."/>
            <person name="Goraichik I."/>
            <person name="Dimitrov K.M."/>
            <person name="Suarez D.L."/>
            <person name="Swayne D.E."/>
        </authorList>
    </citation>
    <scope>NUCLEOTIDE SEQUENCE [LARGE SCALE GENOMIC DNA]</scope>
    <source>
        <strain evidence="14 15">DNF00076</strain>
    </source>
</reference>
<dbReference type="UniPathway" id="UPA00077">
    <property type="reaction ID" value="UER00155"/>
</dbReference>
<keyword evidence="6" id="KW-0547">Nucleotide-binding</keyword>
<dbReference type="GO" id="GO:0016301">
    <property type="term" value="F:kinase activity"/>
    <property type="evidence" value="ECO:0007669"/>
    <property type="project" value="UniProtKB-KW"/>
</dbReference>
<comment type="similarity">
    <text evidence="2">Belongs to the HPPK family.</text>
</comment>
<dbReference type="Proteomes" id="UP000236634">
    <property type="component" value="Unassembled WGS sequence"/>
</dbReference>
<name>A0A2K0XJH9_9BACT</name>
<comment type="function">
    <text evidence="10">Catalyzes the transfer of pyrophosphate from adenosine triphosphate (ATP) to 6-hydroxymethyl-7,8-dihydropterin, an enzymatic step in folate biosynthesis pathway.</text>
</comment>
<gene>
    <name evidence="14" type="ORF">BFS16_07345</name>
</gene>
<evidence type="ECO:0000313" key="14">
    <source>
        <dbReference type="EMBL" id="PNP94687.1"/>
    </source>
</evidence>
<evidence type="ECO:0000256" key="7">
    <source>
        <dbReference type="ARBA" id="ARBA00022777"/>
    </source>
</evidence>
<comment type="caution">
    <text evidence="14">The sequence shown here is derived from an EMBL/GenBank/DDBJ whole genome shotgun (WGS) entry which is preliminary data.</text>
</comment>
<evidence type="ECO:0000256" key="4">
    <source>
        <dbReference type="ARBA" id="ARBA00016218"/>
    </source>
</evidence>
<dbReference type="AlphaFoldDB" id="A0A2K0XJH9"/>
<dbReference type="GO" id="GO:0046654">
    <property type="term" value="P:tetrahydrofolate biosynthetic process"/>
    <property type="evidence" value="ECO:0007669"/>
    <property type="project" value="UniProtKB-UniPathway"/>
</dbReference>
<feature type="domain" description="7,8-dihydro-6-hydroxymethylpterin-pyrophosphokinase" evidence="13">
    <location>
        <begin position="20"/>
        <end position="134"/>
    </location>
</feature>
<dbReference type="EMBL" id="NBAX01000005">
    <property type="protein sequence ID" value="PNP94687.1"/>
    <property type="molecule type" value="Genomic_DNA"/>
</dbReference>
<dbReference type="EC" id="2.7.6.3" evidence="3"/>
<evidence type="ECO:0000256" key="5">
    <source>
        <dbReference type="ARBA" id="ARBA00022679"/>
    </source>
</evidence>
<evidence type="ECO:0000313" key="15">
    <source>
        <dbReference type="Proteomes" id="UP000236634"/>
    </source>
</evidence>
<evidence type="ECO:0000256" key="6">
    <source>
        <dbReference type="ARBA" id="ARBA00022741"/>
    </source>
</evidence>
<evidence type="ECO:0000259" key="13">
    <source>
        <dbReference type="Pfam" id="PF01288"/>
    </source>
</evidence>
<keyword evidence="9" id="KW-0289">Folate biosynthesis</keyword>
<organism evidence="14 15">
    <name type="scientific">Hoylesella timonensis</name>
    <dbReference type="NCBI Taxonomy" id="386414"/>
    <lineage>
        <taxon>Bacteria</taxon>
        <taxon>Pseudomonadati</taxon>
        <taxon>Bacteroidota</taxon>
        <taxon>Bacteroidia</taxon>
        <taxon>Bacteroidales</taxon>
        <taxon>Prevotellaceae</taxon>
        <taxon>Hoylesella</taxon>
    </lineage>
</organism>
<dbReference type="Pfam" id="PF01288">
    <property type="entry name" value="HPPK"/>
    <property type="match status" value="1"/>
</dbReference>